<protein>
    <submittedName>
        <fullName evidence="3">PAR1 protein</fullName>
    </submittedName>
</protein>
<dbReference type="AlphaFoldDB" id="A0A9N7RKL9"/>
<dbReference type="PANTHER" id="PTHR33649:SF2">
    <property type="entry name" value="PAR1 PROTEIN"/>
    <property type="match status" value="1"/>
</dbReference>
<dbReference type="Proteomes" id="UP001153555">
    <property type="component" value="Unassembled WGS sequence"/>
</dbReference>
<organism evidence="3 4">
    <name type="scientific">Striga hermonthica</name>
    <name type="common">Purple witchweed</name>
    <name type="synonym">Buchnera hermonthica</name>
    <dbReference type="NCBI Taxonomy" id="68872"/>
    <lineage>
        <taxon>Eukaryota</taxon>
        <taxon>Viridiplantae</taxon>
        <taxon>Streptophyta</taxon>
        <taxon>Embryophyta</taxon>
        <taxon>Tracheophyta</taxon>
        <taxon>Spermatophyta</taxon>
        <taxon>Magnoliopsida</taxon>
        <taxon>eudicotyledons</taxon>
        <taxon>Gunneridae</taxon>
        <taxon>Pentapetalae</taxon>
        <taxon>asterids</taxon>
        <taxon>lamiids</taxon>
        <taxon>Lamiales</taxon>
        <taxon>Orobanchaceae</taxon>
        <taxon>Buchnereae</taxon>
        <taxon>Striga</taxon>
    </lineage>
</organism>
<keyword evidence="4" id="KW-1185">Reference proteome</keyword>
<proteinExistence type="predicted"/>
<reference evidence="3" key="1">
    <citation type="submission" date="2019-12" db="EMBL/GenBank/DDBJ databases">
        <authorList>
            <person name="Scholes J."/>
        </authorList>
    </citation>
    <scope>NUCLEOTIDE SEQUENCE</scope>
</reference>
<dbReference type="InterPro" id="IPR009489">
    <property type="entry name" value="PAR1"/>
</dbReference>
<accession>A0A9N7RKL9</accession>
<evidence type="ECO:0000313" key="3">
    <source>
        <dbReference type="EMBL" id="CAA0834348.1"/>
    </source>
</evidence>
<name>A0A9N7RKL9_STRHE</name>
<feature type="signal peptide" evidence="2">
    <location>
        <begin position="1"/>
        <end position="22"/>
    </location>
</feature>
<feature type="region of interest" description="Disordered" evidence="1">
    <location>
        <begin position="231"/>
        <end position="263"/>
    </location>
</feature>
<dbReference type="Pfam" id="PF06521">
    <property type="entry name" value="PAR1"/>
    <property type="match status" value="1"/>
</dbReference>
<dbReference type="OrthoDB" id="772928at2759"/>
<evidence type="ECO:0000256" key="2">
    <source>
        <dbReference type="SAM" id="SignalP"/>
    </source>
</evidence>
<evidence type="ECO:0000313" key="4">
    <source>
        <dbReference type="Proteomes" id="UP001153555"/>
    </source>
</evidence>
<comment type="caution">
    <text evidence="3">The sequence shown here is derived from an EMBL/GenBank/DDBJ whole genome shotgun (WGS) entry which is preliminary data.</text>
</comment>
<gene>
    <name evidence="3" type="ORF">SHERM_02174</name>
</gene>
<evidence type="ECO:0000256" key="1">
    <source>
        <dbReference type="SAM" id="MobiDB-lite"/>
    </source>
</evidence>
<feature type="chain" id="PRO_5040156482" evidence="2">
    <location>
        <begin position="23"/>
        <end position="263"/>
    </location>
</feature>
<dbReference type="PANTHER" id="PTHR33649">
    <property type="entry name" value="PAR1 PROTEIN"/>
    <property type="match status" value="1"/>
</dbReference>
<sequence length="263" mass="28035">MAPTSLFAIALALAISIQGTLGEIRCEDLNENSCAFAVSSTGKRCVLESHSFLRKLGTPDRYTCRTSDIKASDRLVNYIESEECITACGVDKGALGISSDSLLNHNFINKFCSASCYDKCHNIVDLYFNVAAGEGVYIPKVCERHRSGARREMMEEKFNSANRLAYAPTSPSQAKDVLADAPGPEAAAYSPTTSDLSEAKDFLANTPGAATSTQTPNDLSEAKDFYANTPEAAACSPGANDPSQAKDFLADTNDPEAAAPNAY</sequence>
<dbReference type="EMBL" id="CACSLK010028053">
    <property type="protein sequence ID" value="CAA0834348.1"/>
    <property type="molecule type" value="Genomic_DNA"/>
</dbReference>
<keyword evidence="2" id="KW-0732">Signal</keyword>